<sequence length="735" mass="82734">MKTCVVRMMLGIVLLGALSATADMEGAETFNPRNLVWENKDFSDDWENVGFIGDGQQGASVLLDNENANDLRFLLSRYDIVEYPEKGYWPRVFAGNVIISPKGTVADRTMEQDLYTGIISGTLKSDKGMIEWKAFAEREHNVIVVGVRGQGGEAGAEPTYRVERPVDTRRYFVKSKHYKIRGYDKIPFAPEAKPMRSIDGIQVLEQPMNNRGGFGVAFQPVENSNGWNYILIALSADPGTDQDAAIARAAEQSLVRVKAAVANGVDKLTESNIEWWKNYSEKSCLKIDEDPRWEKLYSIQLYKFASASSKDSPYLIDNQGLWPWHCGWAGTWWNLNVQLSYFPMCSANRLDAGKSMINGINRMYNDGTLRANAEQNGWPGITVGRSSDYRGRKDQGWSREFGNLTWVLNNYWKYWKYSGDEQIGRDLFPMLKDNIVFLTHFLEKKEDGKLHMQKSRSPEYENVTGDNEAMREDSNYALMSLDWALQTAIEINEELGFNDPASKVWKQTMADLTPLPVAEKTGFMVSGNTEFDHGHRHYSHLLSIYPYHTVNVDQGPETRALVQKSVDNWHSFGGKGSAGYTFTGGCAMYALLGQGDRALELLDQLPGRLKPNTMYREGGGPVIETPLSTVESVNYLLLQSWGGVVRVFPAVPAKWKNVEYRDLRCEGAHLVSAKRVNGKTQSFELTAGRDGDVLIKTDLVNPKANMKLKCVARDGFFATYRVQLKKGDKLMVDAD</sequence>
<keyword evidence="1" id="KW-0732">Signal</keyword>
<evidence type="ECO:0000259" key="2">
    <source>
        <dbReference type="Pfam" id="PF22124"/>
    </source>
</evidence>
<name>A0A6C2UGQ6_9BACT</name>
<protein>
    <recommendedName>
        <fullName evidence="2">Glycosyl hydrolase family 95 catalytic domain-containing protein</fullName>
    </recommendedName>
</protein>
<dbReference type="Pfam" id="PF22124">
    <property type="entry name" value="Glyco_hydro_95_cat"/>
    <property type="match status" value="1"/>
</dbReference>
<dbReference type="InterPro" id="IPR008928">
    <property type="entry name" value="6-hairpin_glycosidase_sf"/>
</dbReference>
<feature type="domain" description="Glycosyl hydrolase family 95 catalytic" evidence="2">
    <location>
        <begin position="288"/>
        <end position="607"/>
    </location>
</feature>
<dbReference type="InterPro" id="IPR012341">
    <property type="entry name" value="6hp_glycosidase-like_sf"/>
</dbReference>
<dbReference type="EMBL" id="CAAHFH010000001">
    <property type="protein sequence ID" value="VGO18697.1"/>
    <property type="molecule type" value="Genomic_DNA"/>
</dbReference>
<feature type="chain" id="PRO_5025495383" description="Glycosyl hydrolase family 95 catalytic domain-containing protein" evidence="1">
    <location>
        <begin position="23"/>
        <end position="735"/>
    </location>
</feature>
<dbReference type="GO" id="GO:0005975">
    <property type="term" value="P:carbohydrate metabolic process"/>
    <property type="evidence" value="ECO:0007669"/>
    <property type="project" value="InterPro"/>
</dbReference>
<evidence type="ECO:0000313" key="4">
    <source>
        <dbReference type="Proteomes" id="UP000346198"/>
    </source>
</evidence>
<proteinExistence type="predicted"/>
<dbReference type="GO" id="GO:0004560">
    <property type="term" value="F:alpha-L-fucosidase activity"/>
    <property type="evidence" value="ECO:0007669"/>
    <property type="project" value="TreeGrafter"/>
</dbReference>
<evidence type="ECO:0000256" key="1">
    <source>
        <dbReference type="SAM" id="SignalP"/>
    </source>
</evidence>
<dbReference type="Gene3D" id="2.60.40.1180">
    <property type="entry name" value="Golgi alpha-mannosidase II"/>
    <property type="match status" value="1"/>
</dbReference>
<feature type="signal peptide" evidence="1">
    <location>
        <begin position="1"/>
        <end position="22"/>
    </location>
</feature>
<dbReference type="PANTHER" id="PTHR31084">
    <property type="entry name" value="ALPHA-L-FUCOSIDASE 2"/>
    <property type="match status" value="1"/>
</dbReference>
<dbReference type="InterPro" id="IPR013780">
    <property type="entry name" value="Glyco_hydro_b"/>
</dbReference>
<dbReference type="SUPFAM" id="SSF48208">
    <property type="entry name" value="Six-hairpin glycosidases"/>
    <property type="match status" value="1"/>
</dbReference>
<dbReference type="InterPro" id="IPR054363">
    <property type="entry name" value="GH95_cat"/>
</dbReference>
<dbReference type="AlphaFoldDB" id="A0A6C2UGQ6"/>
<organism evidence="3 4">
    <name type="scientific">Pontiella sulfatireligans</name>
    <dbReference type="NCBI Taxonomy" id="2750658"/>
    <lineage>
        <taxon>Bacteria</taxon>
        <taxon>Pseudomonadati</taxon>
        <taxon>Kiritimatiellota</taxon>
        <taxon>Kiritimatiellia</taxon>
        <taxon>Kiritimatiellales</taxon>
        <taxon>Pontiellaceae</taxon>
        <taxon>Pontiella</taxon>
    </lineage>
</organism>
<dbReference type="PANTHER" id="PTHR31084:SF0">
    <property type="entry name" value="ALPHA-L-FUCOSIDASE 2"/>
    <property type="match status" value="1"/>
</dbReference>
<reference evidence="3 4" key="1">
    <citation type="submission" date="2019-04" db="EMBL/GenBank/DDBJ databases">
        <authorList>
            <person name="Van Vliet M D."/>
        </authorList>
    </citation>
    <scope>NUCLEOTIDE SEQUENCE [LARGE SCALE GENOMIC DNA]</scope>
    <source>
        <strain evidence="3 4">F21</strain>
    </source>
</reference>
<accession>A0A6C2UGQ6</accession>
<dbReference type="Gene3D" id="1.50.10.10">
    <property type="match status" value="1"/>
</dbReference>
<gene>
    <name evidence="3" type="ORF">SCARR_00750</name>
</gene>
<dbReference type="Proteomes" id="UP000346198">
    <property type="component" value="Unassembled WGS sequence"/>
</dbReference>
<dbReference type="RefSeq" id="WP_136060156.1">
    <property type="nucleotide sequence ID" value="NZ_CAAHFH010000001.1"/>
</dbReference>
<keyword evidence="4" id="KW-1185">Reference proteome</keyword>
<evidence type="ECO:0000313" key="3">
    <source>
        <dbReference type="EMBL" id="VGO18697.1"/>
    </source>
</evidence>